<evidence type="ECO:0000313" key="4">
    <source>
        <dbReference type="Proteomes" id="UP001370490"/>
    </source>
</evidence>
<dbReference type="PANTHER" id="PTHR46137">
    <property type="entry name" value="OS05G0310600 PROTEIN"/>
    <property type="match status" value="1"/>
</dbReference>
<gene>
    <name evidence="3" type="ORF">RJ641_033457</name>
</gene>
<keyword evidence="4" id="KW-1185">Reference proteome</keyword>
<protein>
    <submittedName>
        <fullName evidence="3">LRAT domain</fullName>
    </submittedName>
</protein>
<organism evidence="3 4">
    <name type="scientific">Dillenia turbinata</name>
    <dbReference type="NCBI Taxonomy" id="194707"/>
    <lineage>
        <taxon>Eukaryota</taxon>
        <taxon>Viridiplantae</taxon>
        <taxon>Streptophyta</taxon>
        <taxon>Embryophyta</taxon>
        <taxon>Tracheophyta</taxon>
        <taxon>Spermatophyta</taxon>
        <taxon>Magnoliopsida</taxon>
        <taxon>eudicotyledons</taxon>
        <taxon>Gunneridae</taxon>
        <taxon>Pentapetalae</taxon>
        <taxon>Dilleniales</taxon>
        <taxon>Dilleniaceae</taxon>
        <taxon>Dillenia</taxon>
    </lineage>
</organism>
<feature type="domain" description="LRAT" evidence="2">
    <location>
        <begin position="16"/>
        <end position="151"/>
    </location>
</feature>
<name>A0AAN8VVA2_9MAGN</name>
<sequence>MVKISREELVPGDHIYSYRNAYVYSHHGIYVGEWQVIHYTRTDESRCSFNVKENCDCGFDPKKDHGVVKSCLDCFLSGRKLRRVKYGFSSKRRLLKRPGTCFKENSDDAKTVLGRAKKSLKENSFGKYNVIFNNCESFARYCMTENKVSKQVVAAGVALGGAAIGGAGAAGVAVGTNNTDHEISKDRNNDEDQLTGTNSRLEKNKEIREEDDNENDNGNDYRDENSEEEYDDEDSEEE</sequence>
<evidence type="ECO:0000259" key="2">
    <source>
        <dbReference type="PROSITE" id="PS51934"/>
    </source>
</evidence>
<dbReference type="EMBL" id="JBAMMX010000007">
    <property type="protein sequence ID" value="KAK6936427.1"/>
    <property type="molecule type" value="Genomic_DNA"/>
</dbReference>
<dbReference type="InterPro" id="IPR007053">
    <property type="entry name" value="LRAT_dom"/>
</dbReference>
<dbReference type="Proteomes" id="UP001370490">
    <property type="component" value="Unassembled WGS sequence"/>
</dbReference>
<feature type="compositionally biased region" description="Basic and acidic residues" evidence="1">
    <location>
        <begin position="180"/>
        <end position="190"/>
    </location>
</feature>
<dbReference type="Pfam" id="PF04970">
    <property type="entry name" value="LRAT"/>
    <property type="match status" value="1"/>
</dbReference>
<reference evidence="3 4" key="1">
    <citation type="submission" date="2023-12" db="EMBL/GenBank/DDBJ databases">
        <title>A high-quality genome assembly for Dillenia turbinata (Dilleniales).</title>
        <authorList>
            <person name="Chanderbali A."/>
        </authorList>
    </citation>
    <scope>NUCLEOTIDE SEQUENCE [LARGE SCALE GENOMIC DNA]</scope>
    <source>
        <strain evidence="3">LSX21</strain>
        <tissue evidence="3">Leaf</tissue>
    </source>
</reference>
<accession>A0AAN8VVA2</accession>
<dbReference type="PANTHER" id="PTHR46137:SF3">
    <property type="entry name" value="OS05G0310600 PROTEIN"/>
    <property type="match status" value="1"/>
</dbReference>
<feature type="compositionally biased region" description="Acidic residues" evidence="1">
    <location>
        <begin position="225"/>
        <end position="238"/>
    </location>
</feature>
<dbReference type="AlphaFoldDB" id="A0AAN8VVA2"/>
<evidence type="ECO:0000313" key="3">
    <source>
        <dbReference type="EMBL" id="KAK6936427.1"/>
    </source>
</evidence>
<feature type="region of interest" description="Disordered" evidence="1">
    <location>
        <begin position="180"/>
        <end position="238"/>
    </location>
</feature>
<dbReference type="Gene3D" id="3.90.1720.10">
    <property type="entry name" value="endopeptidase domain like (from Nostoc punctiforme)"/>
    <property type="match status" value="1"/>
</dbReference>
<proteinExistence type="predicted"/>
<dbReference type="PROSITE" id="PS51934">
    <property type="entry name" value="LRAT"/>
    <property type="match status" value="1"/>
</dbReference>
<comment type="caution">
    <text evidence="3">The sequence shown here is derived from an EMBL/GenBank/DDBJ whole genome shotgun (WGS) entry which is preliminary data.</text>
</comment>
<evidence type="ECO:0000256" key="1">
    <source>
        <dbReference type="SAM" id="MobiDB-lite"/>
    </source>
</evidence>